<sequence length="89" mass="9425">MRIFGMLLFAILIGPLVGALARLILPGKQDISFFKTWGLGTLGAFVGGIVALILGLDSTSGIDWAQWILQIICAAVLIAAASRSSLVRR</sequence>
<feature type="transmembrane region" description="Helical" evidence="7">
    <location>
        <begin position="6"/>
        <end position="25"/>
    </location>
</feature>
<feature type="transmembrane region" description="Helical" evidence="7">
    <location>
        <begin position="37"/>
        <end position="55"/>
    </location>
</feature>
<comment type="similarity">
    <text evidence="2">Belongs to the UPF0410 family.</text>
</comment>
<evidence type="ECO:0000256" key="3">
    <source>
        <dbReference type="ARBA" id="ARBA00022475"/>
    </source>
</evidence>
<dbReference type="Proteomes" id="UP001519325">
    <property type="component" value="Unassembled WGS sequence"/>
</dbReference>
<evidence type="ECO:0000256" key="7">
    <source>
        <dbReference type="SAM" id="Phobius"/>
    </source>
</evidence>
<evidence type="ECO:0000256" key="6">
    <source>
        <dbReference type="ARBA" id="ARBA00023136"/>
    </source>
</evidence>
<proteinExistence type="inferred from homology"/>
<keyword evidence="3" id="KW-1003">Cell membrane</keyword>
<dbReference type="PANTHER" id="PTHR33884">
    <property type="entry name" value="UPF0410 PROTEIN YMGE"/>
    <property type="match status" value="1"/>
</dbReference>
<feature type="transmembrane region" description="Helical" evidence="7">
    <location>
        <begin position="67"/>
        <end position="86"/>
    </location>
</feature>
<evidence type="ECO:0000256" key="2">
    <source>
        <dbReference type="ARBA" id="ARBA00011006"/>
    </source>
</evidence>
<gene>
    <name evidence="8" type="ORF">BJ987_007105</name>
</gene>
<keyword evidence="4 7" id="KW-0812">Transmembrane</keyword>
<dbReference type="Pfam" id="PF04226">
    <property type="entry name" value="Transgly_assoc"/>
    <property type="match status" value="1"/>
</dbReference>
<evidence type="ECO:0000313" key="9">
    <source>
        <dbReference type="Proteomes" id="UP001519325"/>
    </source>
</evidence>
<evidence type="ECO:0000256" key="4">
    <source>
        <dbReference type="ARBA" id="ARBA00022692"/>
    </source>
</evidence>
<keyword evidence="5 7" id="KW-1133">Transmembrane helix</keyword>
<dbReference type="RefSeq" id="WP_245366274.1">
    <property type="nucleotide sequence ID" value="NZ_JAGGMR010000001.1"/>
</dbReference>
<dbReference type="InterPro" id="IPR007341">
    <property type="entry name" value="Transgly_assoc"/>
</dbReference>
<reference evidence="8 9" key="1">
    <citation type="submission" date="2021-03" db="EMBL/GenBank/DDBJ databases">
        <title>Sequencing the genomes of 1000 actinobacteria strains.</title>
        <authorList>
            <person name="Klenk H.-P."/>
        </authorList>
    </citation>
    <scope>NUCLEOTIDE SEQUENCE [LARGE SCALE GENOMIC DNA]</scope>
    <source>
        <strain evidence="8 9">DSM 45516</strain>
    </source>
</reference>
<comment type="caution">
    <text evidence="8">The sequence shown here is derived from an EMBL/GenBank/DDBJ whole genome shotgun (WGS) entry which is preliminary data.</text>
</comment>
<keyword evidence="9" id="KW-1185">Reference proteome</keyword>
<protein>
    <submittedName>
        <fullName evidence="8">Membrane protein YeaQ/YmgE (Transglycosylase-associated protein family)</fullName>
    </submittedName>
</protein>
<accession>A0ABS4QR68</accession>
<evidence type="ECO:0000256" key="1">
    <source>
        <dbReference type="ARBA" id="ARBA00004651"/>
    </source>
</evidence>
<name>A0ABS4QR68_9NOCA</name>
<dbReference type="PANTHER" id="PTHR33884:SF3">
    <property type="entry name" value="UPF0410 PROTEIN YMGE"/>
    <property type="match status" value="1"/>
</dbReference>
<evidence type="ECO:0000313" key="8">
    <source>
        <dbReference type="EMBL" id="MBP2194204.1"/>
    </source>
</evidence>
<organism evidence="8 9">
    <name type="scientific">Nocardia goodfellowii</name>
    <dbReference type="NCBI Taxonomy" id="882446"/>
    <lineage>
        <taxon>Bacteria</taxon>
        <taxon>Bacillati</taxon>
        <taxon>Actinomycetota</taxon>
        <taxon>Actinomycetes</taxon>
        <taxon>Mycobacteriales</taxon>
        <taxon>Nocardiaceae</taxon>
        <taxon>Nocardia</taxon>
    </lineage>
</organism>
<evidence type="ECO:0000256" key="5">
    <source>
        <dbReference type="ARBA" id="ARBA00022989"/>
    </source>
</evidence>
<comment type="subcellular location">
    <subcellularLocation>
        <location evidence="1">Cell membrane</location>
        <topology evidence="1">Multi-pass membrane protein</topology>
    </subcellularLocation>
</comment>
<keyword evidence="6 7" id="KW-0472">Membrane</keyword>
<dbReference type="EMBL" id="JAGGMR010000001">
    <property type="protein sequence ID" value="MBP2194204.1"/>
    <property type="molecule type" value="Genomic_DNA"/>
</dbReference>